<reference evidence="7 8" key="1">
    <citation type="submission" date="2019-06" db="EMBL/GenBank/DDBJ databases">
        <title>Sequencing the genomes of 1000 actinobacteria strains.</title>
        <authorList>
            <person name="Klenk H.-P."/>
        </authorList>
    </citation>
    <scope>NUCLEOTIDE SEQUENCE [LARGE SCALE GENOMIC DNA]</scope>
    <source>
        <strain evidence="7 8">DSM 26477</strain>
    </source>
</reference>
<comment type="similarity">
    <text evidence="1">Belongs to the ATP-dependent AMP-binding enzyme family.</text>
</comment>
<dbReference type="SUPFAM" id="SSF56801">
    <property type="entry name" value="Acetyl-CoA synthetase-like"/>
    <property type="match status" value="1"/>
</dbReference>
<proteinExistence type="inferred from homology"/>
<evidence type="ECO:0000256" key="4">
    <source>
        <dbReference type="ARBA" id="ARBA00023098"/>
    </source>
</evidence>
<name>A0A542YEP9_9MICO</name>
<dbReference type="PROSITE" id="PS00455">
    <property type="entry name" value="AMP_BINDING"/>
    <property type="match status" value="1"/>
</dbReference>
<evidence type="ECO:0000256" key="2">
    <source>
        <dbReference type="ARBA" id="ARBA00022598"/>
    </source>
</evidence>
<dbReference type="Pfam" id="PF00501">
    <property type="entry name" value="AMP-binding"/>
    <property type="match status" value="1"/>
</dbReference>
<dbReference type="EMBL" id="VFOM01000002">
    <property type="protein sequence ID" value="TQL46566.1"/>
    <property type="molecule type" value="Genomic_DNA"/>
</dbReference>
<sequence length="539" mass="58836">MLGLMQSVPLSIPMIFHRAEQISGMKRITTAEAGAVRHTTVAEWAVRVRRLAAALDALDVPARARVATFAWNTDRHLELYFAVPCADRVLHPLNIRMSAEQLRHVIEEAQDDVIVVELSLLERIWPLAERLDRIRHWVVIDDGSGADRPDDDRIIDYEELLSSVEPFSGRFSVEDETSAASICHTSGTTGNPKGVVYSHRSTVLHSLGGMAAGLVGISERDTVMPIVPMFHANGWGLPYTALFAGADLVLPGSDLSPRSLLRLVEDHRVSVMAAVPAIWSGMLPQLEEADLSSLRIVLGGGSATPPPLAAEWERRVGVPIMHTWGMTELNPTGAIGGLRSYHDGVSQAEREKVLARQGQPALFVELRVADVDSGLLLPHDDVSTGELQAHGPTVAAAYLGDVGHELLTDDGWLRTGDIASIDEFGYVTIHDRIKDLIKSGGEWIPSIDLENAICALPSVAEAAVVARPDPKWLERPVAFVVMQRGESGSAQSILDELRNRVPKWWLPDEIRFIDALPRNTTGKVAKDVLRTLATSPNRG</sequence>
<evidence type="ECO:0000256" key="1">
    <source>
        <dbReference type="ARBA" id="ARBA00006432"/>
    </source>
</evidence>
<dbReference type="InterPro" id="IPR042099">
    <property type="entry name" value="ANL_N_sf"/>
</dbReference>
<dbReference type="InterPro" id="IPR045851">
    <property type="entry name" value="AMP-bd_C_sf"/>
</dbReference>
<feature type="domain" description="AMP-dependent synthetase/ligase" evidence="5">
    <location>
        <begin position="35"/>
        <end position="399"/>
    </location>
</feature>
<evidence type="ECO:0000259" key="6">
    <source>
        <dbReference type="Pfam" id="PF13193"/>
    </source>
</evidence>
<dbReference type="OrthoDB" id="9803968at2"/>
<evidence type="ECO:0000313" key="7">
    <source>
        <dbReference type="EMBL" id="TQL46566.1"/>
    </source>
</evidence>
<dbReference type="FunFam" id="3.30.300.30:FF:000008">
    <property type="entry name" value="2,3-dihydroxybenzoate-AMP ligase"/>
    <property type="match status" value="1"/>
</dbReference>
<keyword evidence="8" id="KW-1185">Reference proteome</keyword>
<dbReference type="PANTHER" id="PTHR43859">
    <property type="entry name" value="ACYL-ACTIVATING ENZYME"/>
    <property type="match status" value="1"/>
</dbReference>
<evidence type="ECO:0000313" key="8">
    <source>
        <dbReference type="Proteomes" id="UP000317998"/>
    </source>
</evidence>
<dbReference type="InterPro" id="IPR020845">
    <property type="entry name" value="AMP-binding_CS"/>
</dbReference>
<dbReference type="PANTHER" id="PTHR43859:SF4">
    <property type="entry name" value="BUTANOATE--COA LIGASE AAE1-RELATED"/>
    <property type="match status" value="1"/>
</dbReference>
<dbReference type="NCBIfam" id="NF004837">
    <property type="entry name" value="PRK06187.1"/>
    <property type="match status" value="1"/>
</dbReference>
<dbReference type="Gene3D" id="3.30.300.30">
    <property type="match status" value="1"/>
</dbReference>
<feature type="domain" description="AMP-binding enzyme C-terminal" evidence="6">
    <location>
        <begin position="449"/>
        <end position="523"/>
    </location>
</feature>
<keyword evidence="2" id="KW-0436">Ligase</keyword>
<dbReference type="GO" id="GO:0016874">
    <property type="term" value="F:ligase activity"/>
    <property type="evidence" value="ECO:0007669"/>
    <property type="project" value="UniProtKB-KW"/>
</dbReference>
<dbReference type="AlphaFoldDB" id="A0A542YEP9"/>
<organism evidence="7 8">
    <name type="scientific">Homoserinimonas aerilata</name>
    <dbReference type="NCBI Taxonomy" id="1162970"/>
    <lineage>
        <taxon>Bacteria</taxon>
        <taxon>Bacillati</taxon>
        <taxon>Actinomycetota</taxon>
        <taxon>Actinomycetes</taxon>
        <taxon>Micrococcales</taxon>
        <taxon>Microbacteriaceae</taxon>
        <taxon>Homoserinimonas</taxon>
    </lineage>
</organism>
<gene>
    <name evidence="7" type="ORF">FB562_2090</name>
</gene>
<accession>A0A542YEP9</accession>
<keyword evidence="4" id="KW-0443">Lipid metabolism</keyword>
<dbReference type="InterPro" id="IPR025110">
    <property type="entry name" value="AMP-bd_C"/>
</dbReference>
<evidence type="ECO:0000256" key="3">
    <source>
        <dbReference type="ARBA" id="ARBA00022832"/>
    </source>
</evidence>
<dbReference type="InterPro" id="IPR000873">
    <property type="entry name" value="AMP-dep_synth/lig_dom"/>
</dbReference>
<comment type="caution">
    <text evidence="7">The sequence shown here is derived from an EMBL/GenBank/DDBJ whole genome shotgun (WGS) entry which is preliminary data.</text>
</comment>
<dbReference type="Pfam" id="PF13193">
    <property type="entry name" value="AMP-binding_C"/>
    <property type="match status" value="1"/>
</dbReference>
<dbReference type="GO" id="GO:0006631">
    <property type="term" value="P:fatty acid metabolic process"/>
    <property type="evidence" value="ECO:0007669"/>
    <property type="project" value="UniProtKB-KW"/>
</dbReference>
<evidence type="ECO:0000259" key="5">
    <source>
        <dbReference type="Pfam" id="PF00501"/>
    </source>
</evidence>
<protein>
    <submittedName>
        <fullName evidence="7">Fatty-acyl-CoA synthase</fullName>
    </submittedName>
</protein>
<dbReference type="Proteomes" id="UP000317998">
    <property type="component" value="Unassembled WGS sequence"/>
</dbReference>
<dbReference type="Gene3D" id="3.40.50.12780">
    <property type="entry name" value="N-terminal domain of ligase-like"/>
    <property type="match status" value="1"/>
</dbReference>
<keyword evidence="3" id="KW-0276">Fatty acid metabolism</keyword>